<evidence type="ECO:0000256" key="2">
    <source>
        <dbReference type="ARBA" id="ARBA00022908"/>
    </source>
</evidence>
<evidence type="ECO:0000259" key="6">
    <source>
        <dbReference type="PROSITE" id="PS51898"/>
    </source>
</evidence>
<dbReference type="InterPro" id="IPR050090">
    <property type="entry name" value="Tyrosine_recombinase_XerCD"/>
</dbReference>
<feature type="region of interest" description="Disordered" evidence="5">
    <location>
        <begin position="1"/>
        <end position="30"/>
    </location>
</feature>
<sequence length="405" mass="45483">MRNTPRPRLTASSLKSAQPEDKPYELGSDRSPGLLLRVEASGTQTFWVQVARGKRHKLGNARTLTLAQAEDRARRVLVDPDAFIRDKHKADSLDDFLDKHYTPWAKAHHKTGESTGRRVKSVFGPKFCAQRLEEITVPALEKHRTTRLNAGLSDGTVNRDLAALSAVLSKAVEWGALEANPVHKVKPMKLSNEQVRFLSDAEQRRLLDALKARDATMRTKRASANHWRSKRARATLPTMGVFADHLTPLVLLSMHTGMRQGEAFELRWEDVDLDRRILTVRGKVAKSGKTRHIPLNTTAIEALETWQEITERDAGLVFPGKVEGKPFDNVKKAWAGLLEDAKIEGFRWHDLRHDFASRLVMGGVDLNTVRELLGHADIKMTLRYAHLAPEHKAAAVEKIAMGGWK</sequence>
<evidence type="ECO:0000313" key="7">
    <source>
        <dbReference type="EMBL" id="MFC3683406.1"/>
    </source>
</evidence>
<dbReference type="InterPro" id="IPR002104">
    <property type="entry name" value="Integrase_catalytic"/>
</dbReference>
<keyword evidence="8" id="KW-1185">Reference proteome</keyword>
<comment type="caution">
    <text evidence="7">The sequence shown here is derived from an EMBL/GenBank/DDBJ whole genome shotgun (WGS) entry which is preliminary data.</text>
</comment>
<accession>A0ABV7W2Z2</accession>
<dbReference type="Pfam" id="PF13356">
    <property type="entry name" value="Arm-DNA-bind_3"/>
    <property type="match status" value="1"/>
</dbReference>
<dbReference type="InterPro" id="IPR057084">
    <property type="entry name" value="Int_N"/>
</dbReference>
<dbReference type="CDD" id="cd00796">
    <property type="entry name" value="INT_Rci_Hp1_C"/>
    <property type="match status" value="1"/>
</dbReference>
<evidence type="ECO:0000256" key="3">
    <source>
        <dbReference type="ARBA" id="ARBA00023125"/>
    </source>
</evidence>
<evidence type="ECO:0000256" key="1">
    <source>
        <dbReference type="ARBA" id="ARBA00008857"/>
    </source>
</evidence>
<evidence type="ECO:0000313" key="8">
    <source>
        <dbReference type="Proteomes" id="UP001595729"/>
    </source>
</evidence>
<dbReference type="Gene3D" id="3.30.160.390">
    <property type="entry name" value="Integrase, DNA-binding domain"/>
    <property type="match status" value="1"/>
</dbReference>
<gene>
    <name evidence="7" type="ORF">ACFOPI_07350</name>
</gene>
<dbReference type="Gene3D" id="1.10.443.10">
    <property type="entry name" value="Intergrase catalytic core"/>
    <property type="match status" value="1"/>
</dbReference>
<organism evidence="7 8">
    <name type="scientific">Hydrogenophaga luteola</name>
    <dbReference type="NCBI Taxonomy" id="1591122"/>
    <lineage>
        <taxon>Bacteria</taxon>
        <taxon>Pseudomonadati</taxon>
        <taxon>Pseudomonadota</taxon>
        <taxon>Betaproteobacteria</taxon>
        <taxon>Burkholderiales</taxon>
        <taxon>Comamonadaceae</taxon>
        <taxon>Hydrogenophaga</taxon>
    </lineage>
</organism>
<dbReference type="PROSITE" id="PS51898">
    <property type="entry name" value="TYR_RECOMBINASE"/>
    <property type="match status" value="1"/>
</dbReference>
<proteinExistence type="inferred from homology"/>
<dbReference type="Pfam" id="PF00589">
    <property type="entry name" value="Phage_integrase"/>
    <property type="match status" value="1"/>
</dbReference>
<name>A0ABV7W2Z2_9BURK</name>
<reference evidence="8" key="1">
    <citation type="journal article" date="2019" name="Int. J. Syst. Evol. Microbiol.">
        <title>The Global Catalogue of Microorganisms (GCM) 10K type strain sequencing project: providing services to taxonomists for standard genome sequencing and annotation.</title>
        <authorList>
            <consortium name="The Broad Institute Genomics Platform"/>
            <consortium name="The Broad Institute Genome Sequencing Center for Infectious Disease"/>
            <person name="Wu L."/>
            <person name="Ma J."/>
        </authorList>
    </citation>
    <scope>NUCLEOTIDE SEQUENCE [LARGE SCALE GENOMIC DNA]</scope>
    <source>
        <strain evidence="8">KCTC 42501</strain>
    </source>
</reference>
<feature type="compositionally biased region" description="Basic and acidic residues" evidence="5">
    <location>
        <begin position="18"/>
        <end position="28"/>
    </location>
</feature>
<dbReference type="Gene3D" id="1.10.150.130">
    <property type="match status" value="1"/>
</dbReference>
<dbReference type="InterPro" id="IPR013762">
    <property type="entry name" value="Integrase-like_cat_sf"/>
</dbReference>
<dbReference type="Proteomes" id="UP001595729">
    <property type="component" value="Unassembled WGS sequence"/>
</dbReference>
<dbReference type="InterPro" id="IPR025166">
    <property type="entry name" value="Integrase_DNA_bind_dom"/>
</dbReference>
<dbReference type="SUPFAM" id="SSF56349">
    <property type="entry name" value="DNA breaking-rejoining enzymes"/>
    <property type="match status" value="1"/>
</dbReference>
<evidence type="ECO:0000256" key="5">
    <source>
        <dbReference type="SAM" id="MobiDB-lite"/>
    </source>
</evidence>
<keyword evidence="3" id="KW-0238">DNA-binding</keyword>
<evidence type="ECO:0000256" key="4">
    <source>
        <dbReference type="ARBA" id="ARBA00023172"/>
    </source>
</evidence>
<dbReference type="PANTHER" id="PTHR30349">
    <property type="entry name" value="PHAGE INTEGRASE-RELATED"/>
    <property type="match status" value="1"/>
</dbReference>
<dbReference type="InterPro" id="IPR038488">
    <property type="entry name" value="Integrase_DNA-bd_sf"/>
</dbReference>
<comment type="similarity">
    <text evidence="1">Belongs to the 'phage' integrase family.</text>
</comment>
<dbReference type="EMBL" id="JBHRXX010000002">
    <property type="protein sequence ID" value="MFC3683406.1"/>
    <property type="molecule type" value="Genomic_DNA"/>
</dbReference>
<dbReference type="InterPro" id="IPR011010">
    <property type="entry name" value="DNA_brk_join_enz"/>
</dbReference>
<protein>
    <submittedName>
        <fullName evidence="7">Tyrosine-type recombinase/integrase</fullName>
    </submittedName>
</protein>
<dbReference type="Pfam" id="PF24624">
    <property type="entry name" value="Int_N"/>
    <property type="match status" value="1"/>
</dbReference>
<feature type="domain" description="Tyr recombinase" evidence="6">
    <location>
        <begin position="193"/>
        <end position="397"/>
    </location>
</feature>
<dbReference type="PANTHER" id="PTHR30349:SF64">
    <property type="entry name" value="PROPHAGE INTEGRASE INTD-RELATED"/>
    <property type="match status" value="1"/>
</dbReference>
<keyword evidence="4" id="KW-0233">DNA recombination</keyword>
<dbReference type="RefSeq" id="WP_382172529.1">
    <property type="nucleotide sequence ID" value="NZ_JBHRXX010000002.1"/>
</dbReference>
<dbReference type="InterPro" id="IPR010998">
    <property type="entry name" value="Integrase_recombinase_N"/>
</dbReference>
<keyword evidence="2" id="KW-0229">DNA integration</keyword>